<accession>A0A0F7L3K8</accession>
<sequence>MFVPTPKTAALPAPSLPNVIKNAAVCAASVNIFGFLGSLAKLIPAIILIPDDLFILRFDPLALI</sequence>
<protein>
    <submittedName>
        <fullName evidence="1">Uncharacterized protein</fullName>
    </submittedName>
</protein>
<name>A0A0F7L3K8_9VIRU</name>
<evidence type="ECO:0000313" key="1">
    <source>
        <dbReference type="EMBL" id="AKH46078.1"/>
    </source>
</evidence>
<dbReference type="EMBL" id="KR029578">
    <property type="protein sequence ID" value="AKH46078.1"/>
    <property type="molecule type" value="Genomic_DNA"/>
</dbReference>
<proteinExistence type="predicted"/>
<organism evidence="1">
    <name type="scientific">uncultured marine virus</name>
    <dbReference type="NCBI Taxonomy" id="186617"/>
    <lineage>
        <taxon>Viruses</taxon>
        <taxon>environmental samples</taxon>
    </lineage>
</organism>
<reference evidence="1" key="2">
    <citation type="submission" date="2015-03" db="EMBL/GenBank/DDBJ databases">
        <authorList>
            <person name="Chow C.-E.T."/>
            <person name="Winget D.M."/>
            <person name="White R.A.III."/>
            <person name="Hallam S.J."/>
            <person name="Suttle C.A."/>
        </authorList>
    </citation>
    <scope>NUCLEOTIDE SEQUENCE</scope>
    <source>
        <strain evidence="1">Anoxic3_3</strain>
    </source>
</reference>
<reference evidence="1" key="1">
    <citation type="journal article" date="2015" name="Front. Microbiol.">
        <title>Combining genomic sequencing methods to explore viral diversity and reveal potential virus-host interactions.</title>
        <authorList>
            <person name="Chow C.E."/>
            <person name="Winget D.M."/>
            <person name="White R.A.III."/>
            <person name="Hallam S.J."/>
            <person name="Suttle C.A."/>
        </authorList>
    </citation>
    <scope>NUCLEOTIDE SEQUENCE</scope>
    <source>
        <strain evidence="1">Anoxic3_3</strain>
    </source>
</reference>